<dbReference type="Gene3D" id="2.30.30.100">
    <property type="match status" value="1"/>
</dbReference>
<dbReference type="PROSITE" id="PS52002">
    <property type="entry name" value="SM"/>
    <property type="match status" value="1"/>
</dbReference>
<comment type="similarity">
    <text evidence="3">Belongs to the Hfq family.</text>
</comment>
<dbReference type="PANTHER" id="PTHR34772">
    <property type="entry name" value="RNA-BINDING PROTEIN HFQ"/>
    <property type="match status" value="1"/>
</dbReference>
<dbReference type="PANTHER" id="PTHR34772:SF1">
    <property type="entry name" value="RNA-BINDING PROTEIN HFQ"/>
    <property type="match status" value="1"/>
</dbReference>
<name>D5XFC7_THEPJ</name>
<dbReference type="Proteomes" id="UP000002377">
    <property type="component" value="Chromosome"/>
</dbReference>
<keyword evidence="6" id="KW-1185">Reference proteome</keyword>
<organism evidence="5 6">
    <name type="scientific">Thermincola potens (strain JR)</name>
    <dbReference type="NCBI Taxonomy" id="635013"/>
    <lineage>
        <taxon>Bacteria</taxon>
        <taxon>Bacillati</taxon>
        <taxon>Bacillota</taxon>
        <taxon>Clostridia</taxon>
        <taxon>Eubacteriales</taxon>
        <taxon>Thermincolaceae</taxon>
        <taxon>Thermincola</taxon>
    </lineage>
</organism>
<evidence type="ECO:0000259" key="4">
    <source>
        <dbReference type="PROSITE" id="PS52002"/>
    </source>
</evidence>
<dbReference type="GO" id="GO:0003723">
    <property type="term" value="F:RNA binding"/>
    <property type="evidence" value="ECO:0007669"/>
    <property type="project" value="UniProtKB-UniRule"/>
</dbReference>
<dbReference type="RefSeq" id="WP_013120363.1">
    <property type="nucleotide sequence ID" value="NC_014152.1"/>
</dbReference>
<evidence type="ECO:0000313" key="6">
    <source>
        <dbReference type="Proteomes" id="UP000002377"/>
    </source>
</evidence>
<proteinExistence type="inferred from homology"/>
<dbReference type="FunFam" id="2.30.30.100:FF:000012">
    <property type="entry name" value="RNA-binding protein Hfq"/>
    <property type="match status" value="1"/>
</dbReference>
<dbReference type="STRING" id="635013.TherJR_1495"/>
<dbReference type="NCBIfam" id="TIGR02383">
    <property type="entry name" value="Hfq"/>
    <property type="match status" value="1"/>
</dbReference>
<dbReference type="HOGENOM" id="CLU_113688_0_2_9"/>
<sequence length="97" mass="10690">MTKPQINLQDAFLNQVRKENIPVTIYLVNGFQLKGMVKGFDNFTVILELDGKQQMVYKHAVSTISPLKPISSSYTSATTNATSNAITNATTAEPKQQ</sequence>
<accession>D5XFC7</accession>
<dbReference type="EMBL" id="CP002028">
    <property type="protein sequence ID" value="ADG82348.1"/>
    <property type="molecule type" value="Genomic_DNA"/>
</dbReference>
<dbReference type="InterPro" id="IPR047575">
    <property type="entry name" value="Sm"/>
</dbReference>
<dbReference type="CDD" id="cd01716">
    <property type="entry name" value="Hfq"/>
    <property type="match status" value="1"/>
</dbReference>
<dbReference type="AlphaFoldDB" id="D5XFC7"/>
<comment type="function">
    <text evidence="3">RNA chaperone that binds small regulatory RNA (sRNAs) and mRNAs to facilitate mRNA translational regulation in response to envelope stress, environmental stress and changes in metabolite concentrations. Also binds with high specificity to tRNAs.</text>
</comment>
<dbReference type="GO" id="GO:0045974">
    <property type="term" value="P:regulation of translation, ncRNA-mediated"/>
    <property type="evidence" value="ECO:0007669"/>
    <property type="project" value="TreeGrafter"/>
</dbReference>
<dbReference type="GO" id="GO:0006355">
    <property type="term" value="P:regulation of DNA-templated transcription"/>
    <property type="evidence" value="ECO:0007669"/>
    <property type="project" value="InterPro"/>
</dbReference>
<dbReference type="InterPro" id="IPR010920">
    <property type="entry name" value="LSM_dom_sf"/>
</dbReference>
<comment type="subunit">
    <text evidence="3">Homohexamer.</text>
</comment>
<keyword evidence="1 3" id="KW-0694">RNA-binding</keyword>
<evidence type="ECO:0000256" key="1">
    <source>
        <dbReference type="ARBA" id="ARBA00022884"/>
    </source>
</evidence>
<evidence type="ECO:0000313" key="5">
    <source>
        <dbReference type="EMBL" id="ADG82348.1"/>
    </source>
</evidence>
<keyword evidence="2 3" id="KW-0346">Stress response</keyword>
<dbReference type="eggNOG" id="COG1923">
    <property type="taxonomic scope" value="Bacteria"/>
</dbReference>
<dbReference type="Pfam" id="PF17209">
    <property type="entry name" value="Hfq"/>
    <property type="match status" value="1"/>
</dbReference>
<dbReference type="GO" id="GO:0043487">
    <property type="term" value="P:regulation of RNA stability"/>
    <property type="evidence" value="ECO:0007669"/>
    <property type="project" value="TreeGrafter"/>
</dbReference>
<dbReference type="OrthoDB" id="9799751at2"/>
<dbReference type="InterPro" id="IPR005001">
    <property type="entry name" value="Hfq"/>
</dbReference>
<dbReference type="HAMAP" id="MF_00436">
    <property type="entry name" value="Hfq"/>
    <property type="match status" value="1"/>
</dbReference>
<gene>
    <name evidence="3" type="primary">hfq</name>
    <name evidence="5" type="ordered locus">TherJR_1495</name>
</gene>
<dbReference type="GO" id="GO:0005829">
    <property type="term" value="C:cytosol"/>
    <property type="evidence" value="ECO:0007669"/>
    <property type="project" value="TreeGrafter"/>
</dbReference>
<dbReference type="SUPFAM" id="SSF50182">
    <property type="entry name" value="Sm-like ribonucleoproteins"/>
    <property type="match status" value="1"/>
</dbReference>
<feature type="domain" description="Sm" evidence="4">
    <location>
        <begin position="10"/>
        <end position="70"/>
    </location>
</feature>
<dbReference type="NCBIfam" id="NF001602">
    <property type="entry name" value="PRK00395.1"/>
    <property type="match status" value="1"/>
</dbReference>
<evidence type="ECO:0000256" key="2">
    <source>
        <dbReference type="ARBA" id="ARBA00023016"/>
    </source>
</evidence>
<dbReference type="KEGG" id="tjr:TherJR_1495"/>
<evidence type="ECO:0000256" key="3">
    <source>
        <dbReference type="HAMAP-Rule" id="MF_00436"/>
    </source>
</evidence>
<protein>
    <recommendedName>
        <fullName evidence="3">RNA-binding protein Hfq</fullName>
    </recommendedName>
</protein>
<reference evidence="5 6" key="1">
    <citation type="submission" date="2010-05" db="EMBL/GenBank/DDBJ databases">
        <title>Complete sequence of Thermincola sp. JR.</title>
        <authorList>
            <consortium name="US DOE Joint Genome Institute"/>
            <person name="Lucas S."/>
            <person name="Copeland A."/>
            <person name="Lapidus A."/>
            <person name="Cheng J.-F."/>
            <person name="Bruce D."/>
            <person name="Goodwin L."/>
            <person name="Pitluck S."/>
            <person name="Chertkov O."/>
            <person name="Detter J.C."/>
            <person name="Han C."/>
            <person name="Tapia R."/>
            <person name="Land M."/>
            <person name="Hauser L."/>
            <person name="Kyrpides N."/>
            <person name="Mikhailova N."/>
            <person name="Hazen T.C."/>
            <person name="Woyke T."/>
        </authorList>
    </citation>
    <scope>NUCLEOTIDE SEQUENCE [LARGE SCALE GENOMIC DNA]</scope>
    <source>
        <strain evidence="5 6">JR</strain>
    </source>
</reference>